<dbReference type="InterPro" id="IPR030392">
    <property type="entry name" value="S74_ICA"/>
</dbReference>
<protein>
    <submittedName>
        <fullName evidence="4">Outer membrane protein</fullName>
    </submittedName>
</protein>
<keyword evidence="1" id="KW-0175">Coiled coil</keyword>
<dbReference type="SUPFAM" id="SSF101967">
    <property type="entry name" value="Adhesin YadA, collagen-binding domain"/>
    <property type="match status" value="1"/>
</dbReference>
<dbReference type="Pfam" id="PF05658">
    <property type="entry name" value="YadA_head"/>
    <property type="match status" value="3"/>
</dbReference>
<dbReference type="InterPro" id="IPR011049">
    <property type="entry name" value="Serralysin-like_metalloprot_C"/>
</dbReference>
<dbReference type="GO" id="GO:0019867">
    <property type="term" value="C:outer membrane"/>
    <property type="evidence" value="ECO:0007669"/>
    <property type="project" value="InterPro"/>
</dbReference>
<feature type="domain" description="Peptidase S74" evidence="3">
    <location>
        <begin position="156"/>
        <end position="245"/>
    </location>
</feature>
<name>H6RG12_9BACT</name>
<dbReference type="Pfam" id="PF13884">
    <property type="entry name" value="Peptidase_S74"/>
    <property type="match status" value="1"/>
</dbReference>
<organism evidence="4">
    <name type="scientific">uncultured Flavobacteriia bacterium</name>
    <dbReference type="NCBI Taxonomy" id="212695"/>
    <lineage>
        <taxon>Bacteria</taxon>
        <taxon>Pseudomonadati</taxon>
        <taxon>Bacteroidota</taxon>
        <taxon>Flavobacteriia</taxon>
        <taxon>environmental samples</taxon>
    </lineage>
</organism>
<dbReference type="PROSITE" id="PS51688">
    <property type="entry name" value="ICA"/>
    <property type="match status" value="1"/>
</dbReference>
<reference evidence="4" key="1">
    <citation type="journal article" date="2012" name="Environ. Microbiol.">
        <title>Genomic content of uncultured Bacteroidetes from contrasting oceanic provinces in the North Atlantic Ocean.</title>
        <authorList>
            <person name="Gomez-Pereira P.R."/>
            <person name="Schuler M."/>
            <person name="Fuchs B.M."/>
            <person name="Bennke C."/>
            <person name="Teeling H."/>
            <person name="Waldmann J."/>
            <person name="Richter M."/>
            <person name="Barbe V."/>
            <person name="Bataille E."/>
            <person name="Glockner F.O."/>
            <person name="Amann R."/>
        </authorList>
    </citation>
    <scope>NUCLEOTIDE SEQUENCE</scope>
</reference>
<dbReference type="Gene3D" id="2.150.10.10">
    <property type="entry name" value="Serralysin-like metalloprotease, C-terminal"/>
    <property type="match status" value="2"/>
</dbReference>
<accession>H6RG12</accession>
<evidence type="ECO:0000313" key="4">
    <source>
        <dbReference type="EMBL" id="CCF99973.1"/>
    </source>
</evidence>
<evidence type="ECO:0000256" key="2">
    <source>
        <dbReference type="SAM" id="MobiDB-lite"/>
    </source>
</evidence>
<feature type="region of interest" description="Disordered" evidence="2">
    <location>
        <begin position="1"/>
        <end position="31"/>
    </location>
</feature>
<feature type="region of interest" description="Disordered" evidence="2">
    <location>
        <begin position="67"/>
        <end position="91"/>
    </location>
</feature>
<reference evidence="4" key="2">
    <citation type="submission" date="2012-02" db="EMBL/GenBank/DDBJ databases">
        <authorList>
            <person name="Genoscope - CEA"/>
        </authorList>
    </citation>
    <scope>NUCLEOTIDE SEQUENCE</scope>
</reference>
<dbReference type="EMBL" id="FO117595">
    <property type="protein sequence ID" value="CCF99973.1"/>
    <property type="molecule type" value="Genomic_DNA"/>
</dbReference>
<sequence>MGRETTASGAGSTAMGRETTASGSYSTAMGSDTTAGEYASTAMGYRTTASGSRSTAMGNTTTASGYASTAMGGSTTASGNRSTAMGSNTTASDRSSLVIGEYNLLGSIVTNNSTQFSTENTAFVIGNGADADNRSDALTVLFDGTTTIAGDLSINSDARLKANIISLGSTLTKLLQIDGKTYTMKKDENKKQKIGVLAQDIEKVFPELVSESNGVKSVNYQGLVPVLINALKEQDSKMNEQDTKLNKQQAEIDELKAIVNKLITP</sequence>
<evidence type="ECO:0000256" key="1">
    <source>
        <dbReference type="SAM" id="Coils"/>
    </source>
</evidence>
<feature type="coiled-coil region" evidence="1">
    <location>
        <begin position="231"/>
        <end position="258"/>
    </location>
</feature>
<feature type="compositionally biased region" description="Polar residues" evidence="2">
    <location>
        <begin position="1"/>
        <end position="11"/>
    </location>
</feature>
<gene>
    <name evidence="4" type="ORF">VIS_S3CFB50001</name>
</gene>
<dbReference type="AlphaFoldDB" id="H6RG12"/>
<feature type="compositionally biased region" description="Polar residues" evidence="2">
    <location>
        <begin position="19"/>
        <end position="31"/>
    </location>
</feature>
<evidence type="ECO:0000259" key="3">
    <source>
        <dbReference type="PROSITE" id="PS51688"/>
    </source>
</evidence>
<proteinExistence type="predicted"/>
<dbReference type="InterPro" id="IPR008640">
    <property type="entry name" value="Adhesin_Head_dom"/>
</dbReference>
<dbReference type="CDD" id="cd12820">
    <property type="entry name" value="LbR_YadA-like"/>
    <property type="match status" value="1"/>
</dbReference>